<keyword evidence="1" id="KW-0677">Repeat</keyword>
<feature type="compositionally biased region" description="Low complexity" evidence="2">
    <location>
        <begin position="18"/>
        <end position="39"/>
    </location>
</feature>
<accession>A0A9P5PSD0</accession>
<feature type="compositionally biased region" description="Gly residues" evidence="2">
    <location>
        <begin position="851"/>
        <end position="874"/>
    </location>
</feature>
<dbReference type="InterPro" id="IPR011990">
    <property type="entry name" value="TPR-like_helical_dom_sf"/>
</dbReference>
<evidence type="ECO:0008006" key="5">
    <source>
        <dbReference type="Google" id="ProtNLM"/>
    </source>
</evidence>
<dbReference type="Gene3D" id="1.25.40.10">
    <property type="entry name" value="Tetratricopeptide repeat domain"/>
    <property type="match status" value="2"/>
</dbReference>
<dbReference type="Proteomes" id="UP000772434">
    <property type="component" value="Unassembled WGS sequence"/>
</dbReference>
<reference evidence="3" key="1">
    <citation type="submission" date="2020-11" db="EMBL/GenBank/DDBJ databases">
        <authorList>
            <consortium name="DOE Joint Genome Institute"/>
            <person name="Ahrendt S."/>
            <person name="Riley R."/>
            <person name="Andreopoulos W."/>
            <person name="Labutti K."/>
            <person name="Pangilinan J."/>
            <person name="Ruiz-Duenas F.J."/>
            <person name="Barrasa J.M."/>
            <person name="Sanchez-Garcia M."/>
            <person name="Camarero S."/>
            <person name="Miyauchi S."/>
            <person name="Serrano A."/>
            <person name="Linde D."/>
            <person name="Babiker R."/>
            <person name="Drula E."/>
            <person name="Ayuso-Fernandez I."/>
            <person name="Pacheco R."/>
            <person name="Padilla G."/>
            <person name="Ferreira P."/>
            <person name="Barriuso J."/>
            <person name="Kellner H."/>
            <person name="Castanera R."/>
            <person name="Alfaro M."/>
            <person name="Ramirez L."/>
            <person name="Pisabarro A.G."/>
            <person name="Kuo A."/>
            <person name="Tritt A."/>
            <person name="Lipzen A."/>
            <person name="He G."/>
            <person name="Yan M."/>
            <person name="Ng V."/>
            <person name="Cullen D."/>
            <person name="Martin F."/>
            <person name="Rosso M.-N."/>
            <person name="Henrissat B."/>
            <person name="Hibbett D."/>
            <person name="Martinez A.T."/>
            <person name="Grigoriev I.V."/>
        </authorList>
    </citation>
    <scope>NUCLEOTIDE SEQUENCE</scope>
    <source>
        <strain evidence="3">AH 40177</strain>
    </source>
</reference>
<feature type="compositionally biased region" description="Low complexity" evidence="2">
    <location>
        <begin position="693"/>
        <end position="706"/>
    </location>
</feature>
<protein>
    <recommendedName>
        <fullName evidence="5">HCP-like protein</fullName>
    </recommendedName>
</protein>
<dbReference type="SUPFAM" id="SSF81901">
    <property type="entry name" value="HCP-like"/>
    <property type="match status" value="2"/>
</dbReference>
<feature type="compositionally biased region" description="Pro residues" evidence="2">
    <location>
        <begin position="681"/>
        <end position="692"/>
    </location>
</feature>
<dbReference type="Pfam" id="PF08238">
    <property type="entry name" value="Sel1"/>
    <property type="match status" value="5"/>
</dbReference>
<dbReference type="PANTHER" id="PTHR46430:SF2">
    <property type="entry name" value="CHITIN SYNTHASE REGULATORY FACTOR 4"/>
    <property type="match status" value="1"/>
</dbReference>
<evidence type="ECO:0000313" key="3">
    <source>
        <dbReference type="EMBL" id="KAF9068531.1"/>
    </source>
</evidence>
<feature type="compositionally biased region" description="Pro residues" evidence="2">
    <location>
        <begin position="7"/>
        <end position="17"/>
    </location>
</feature>
<dbReference type="InterPro" id="IPR051726">
    <property type="entry name" value="Chitin_Synth_Reg"/>
</dbReference>
<feature type="compositionally biased region" description="Low complexity" evidence="2">
    <location>
        <begin position="308"/>
        <end position="321"/>
    </location>
</feature>
<keyword evidence="4" id="KW-1185">Reference proteome</keyword>
<feature type="compositionally biased region" description="Low complexity" evidence="2">
    <location>
        <begin position="798"/>
        <end position="811"/>
    </location>
</feature>
<feature type="region of interest" description="Disordered" evidence="2">
    <location>
        <begin position="635"/>
        <end position="724"/>
    </location>
</feature>
<proteinExistence type="predicted"/>
<evidence type="ECO:0000256" key="2">
    <source>
        <dbReference type="SAM" id="MobiDB-lite"/>
    </source>
</evidence>
<feature type="region of interest" description="Disordered" evidence="2">
    <location>
        <begin position="736"/>
        <end position="894"/>
    </location>
</feature>
<feature type="compositionally biased region" description="Polar residues" evidence="2">
    <location>
        <begin position="185"/>
        <end position="195"/>
    </location>
</feature>
<sequence>MNTSWNVPPPPRPPINPGAPNILLESEGLGLGSPKSSPGTASDGGTLPHLEDPLTAPRPYKVDLEVQKNLMSDMARNLDEQGYGQPRMQPQHSFHAPPANYNSGYHPGGFSPLPPPIQQPWAPWSPALPTPPHQPAMSPAPLLPYPRPGSQYPQYDNRPGGFDGLQPPQVGPTRRAVSPAPTISAHVQQPQTASDPPSLTAPLPTIPALLTAMPTTQNPNHDPALRVAWVRDVLFLVERAHAQATGSPVGEPANGPFTDNTSKLAELGRIAVAIILEMVGQPGNVPPSTPPYIPEMIFHRASLLSSGLFPPSSPNSSPNTNQINATPSNSIARNPRQAFRDFEIAARAGYARAWFRLGRDYEGFGDFTRARECFERGARGKGSAGGEAGCLYRLGMAHLLGQLTLPASPETALPLLQRAALLSTVDTPQPAYVYALLLMGEFNPGADGQAPKFGDDMFLKLGLIPQEYAHMQGSSGVLLTARPHLLLSAYLHFSPAQYKLGHAYEFASPPFEFDALLSVEWYSRASQQGEIEADMALSKWFLCGSRVGGPNGEPPDPSLGGFDKDEQLARVFAEKAARKGLPSAEFAMGYYCEVGIGNGGVRTLDEAVAWYRKAEAHGNTDAIERLAALTQSVPQMLSRQEHDSITESKLVRTRTQAKQRSEAQKVRDGYLATQNQGQGPPQGPQGGPPGGPVPAMGGPPGYNAAGPGYGYPGGPGGAARRQDSRPVVELIRKNTLTYANQGPGPGPVHGRYPTEHANTLPPGGHRPMSAQGGPGGPNVPQGMGPGVGLRPPRQTSMPGQPGQPAQAFAGANRYTLVDPGARPAPNGESRSDSRSPSGGPSGRRPAPRRGPSGGVSIGGGTGAPGADPGPGGPVGAPSSDGISTPPKAAGPQTFAEMGFTGAKVEEDKCVIM</sequence>
<dbReference type="EMBL" id="JADNRY010000060">
    <property type="protein sequence ID" value="KAF9068531.1"/>
    <property type="molecule type" value="Genomic_DNA"/>
</dbReference>
<gene>
    <name evidence="3" type="ORF">BDP27DRAFT_1327204</name>
</gene>
<feature type="compositionally biased region" description="Basic and acidic residues" evidence="2">
    <location>
        <begin position="639"/>
        <end position="650"/>
    </location>
</feature>
<feature type="region of interest" description="Disordered" evidence="2">
    <location>
        <begin position="308"/>
        <end position="332"/>
    </location>
</feature>
<comment type="caution">
    <text evidence="3">The sequence shown here is derived from an EMBL/GenBank/DDBJ whole genome shotgun (WGS) entry which is preliminary data.</text>
</comment>
<feature type="compositionally biased region" description="Basic and acidic residues" evidence="2">
    <location>
        <begin position="659"/>
        <end position="668"/>
    </location>
</feature>
<name>A0A9P5PSD0_9AGAR</name>
<feature type="region of interest" description="Disordered" evidence="2">
    <location>
        <begin position="1"/>
        <end position="58"/>
    </location>
</feature>
<evidence type="ECO:0000313" key="4">
    <source>
        <dbReference type="Proteomes" id="UP000772434"/>
    </source>
</evidence>
<dbReference type="OrthoDB" id="272077at2759"/>
<dbReference type="PANTHER" id="PTHR46430">
    <property type="entry name" value="PROTEIN SKT5-RELATED"/>
    <property type="match status" value="1"/>
</dbReference>
<dbReference type="InterPro" id="IPR006597">
    <property type="entry name" value="Sel1-like"/>
</dbReference>
<feature type="compositionally biased region" description="Low complexity" evidence="2">
    <location>
        <begin position="834"/>
        <end position="844"/>
    </location>
</feature>
<dbReference type="SMART" id="SM00671">
    <property type="entry name" value="SEL1"/>
    <property type="match status" value="5"/>
</dbReference>
<feature type="compositionally biased region" description="Polar residues" evidence="2">
    <location>
        <begin position="322"/>
        <end position="332"/>
    </location>
</feature>
<dbReference type="AlphaFoldDB" id="A0A9P5PSD0"/>
<organism evidence="3 4">
    <name type="scientific">Rhodocollybia butyracea</name>
    <dbReference type="NCBI Taxonomy" id="206335"/>
    <lineage>
        <taxon>Eukaryota</taxon>
        <taxon>Fungi</taxon>
        <taxon>Dikarya</taxon>
        <taxon>Basidiomycota</taxon>
        <taxon>Agaricomycotina</taxon>
        <taxon>Agaricomycetes</taxon>
        <taxon>Agaricomycetidae</taxon>
        <taxon>Agaricales</taxon>
        <taxon>Marasmiineae</taxon>
        <taxon>Omphalotaceae</taxon>
        <taxon>Rhodocollybia</taxon>
    </lineage>
</organism>
<feature type="compositionally biased region" description="Gly residues" evidence="2">
    <location>
        <begin position="707"/>
        <end position="717"/>
    </location>
</feature>
<evidence type="ECO:0000256" key="1">
    <source>
        <dbReference type="ARBA" id="ARBA00022737"/>
    </source>
</evidence>
<feature type="region of interest" description="Disordered" evidence="2">
    <location>
        <begin position="157"/>
        <end position="199"/>
    </location>
</feature>